<evidence type="ECO:0000313" key="3">
    <source>
        <dbReference type="Proteomes" id="UP000252531"/>
    </source>
</evidence>
<evidence type="ECO:0000313" key="2">
    <source>
        <dbReference type="EMBL" id="RCW29919.1"/>
    </source>
</evidence>
<dbReference type="AlphaFoldDB" id="A0A368UMD9"/>
<comment type="caution">
    <text evidence="2">The sequence shown here is derived from an EMBL/GenBank/DDBJ whole genome shotgun (WGS) entry which is preliminary data.</text>
</comment>
<evidence type="ECO:0000313" key="4">
    <source>
        <dbReference type="Proteomes" id="UP000252848"/>
    </source>
</evidence>
<dbReference type="Proteomes" id="UP000252531">
    <property type="component" value="Unassembled WGS sequence"/>
</dbReference>
<reference evidence="2 4" key="1">
    <citation type="submission" date="2018-07" db="EMBL/GenBank/DDBJ databases">
        <title>Freshwater and sediment microbial communities from various areas in North America, analyzing microbe dynamics in response to fracking.</title>
        <authorList>
            <person name="Lamendella R."/>
        </authorList>
    </citation>
    <scope>NUCLEOTIDE SEQUENCE [LARGE SCALE GENOMIC DNA]</scope>
    <source>
        <strain evidence="1 3">125Bg</strain>
        <strain evidence="2 4">86_o</strain>
    </source>
</reference>
<dbReference type="EMBL" id="QNSG01000017">
    <property type="protein sequence ID" value="RBP87962.1"/>
    <property type="molecule type" value="Genomic_DNA"/>
</dbReference>
<dbReference type="EMBL" id="QPJA01000016">
    <property type="protein sequence ID" value="RCW29919.1"/>
    <property type="molecule type" value="Genomic_DNA"/>
</dbReference>
<proteinExistence type="predicted"/>
<protein>
    <submittedName>
        <fullName evidence="2">Uncharacterized protein</fullName>
    </submittedName>
</protein>
<sequence length="93" mass="9686">MRLFNPTSVLAAALMGAPRHGLHPFDPLSKVSKSTASVAVTAEQGRESLASKDAGTLSSQLSITLGLPGLAQTPLERQFAQLVETKTNGVANE</sequence>
<dbReference type="RefSeq" id="WP_110076501.1">
    <property type="nucleotide sequence ID" value="NZ_QNSG01000017.1"/>
</dbReference>
<organism evidence="2 4">
    <name type="scientific">Pseudidiomarina tainanensis</name>
    <dbReference type="NCBI Taxonomy" id="502365"/>
    <lineage>
        <taxon>Bacteria</taxon>
        <taxon>Pseudomonadati</taxon>
        <taxon>Pseudomonadota</taxon>
        <taxon>Gammaproteobacteria</taxon>
        <taxon>Alteromonadales</taxon>
        <taxon>Idiomarinaceae</taxon>
        <taxon>Pseudidiomarina</taxon>
    </lineage>
</organism>
<keyword evidence="3" id="KW-1185">Reference proteome</keyword>
<dbReference type="Proteomes" id="UP000252848">
    <property type="component" value="Unassembled WGS sequence"/>
</dbReference>
<evidence type="ECO:0000313" key="1">
    <source>
        <dbReference type="EMBL" id="RBP87962.1"/>
    </source>
</evidence>
<gene>
    <name evidence="2" type="ORF">DFO79_11610</name>
    <name evidence="1" type="ORF">DFO81_11752</name>
</gene>
<accession>A0A368UMD9</accession>
<name>A0A368UMD9_9GAMM</name>